<gene>
    <name evidence="1" type="ORF">FIBSPDRAFT_895154</name>
</gene>
<dbReference type="AlphaFoldDB" id="A0A166EZ52"/>
<evidence type="ECO:0000313" key="2">
    <source>
        <dbReference type="Proteomes" id="UP000076532"/>
    </source>
</evidence>
<organism evidence="1 2">
    <name type="scientific">Athelia psychrophila</name>
    <dbReference type="NCBI Taxonomy" id="1759441"/>
    <lineage>
        <taxon>Eukaryota</taxon>
        <taxon>Fungi</taxon>
        <taxon>Dikarya</taxon>
        <taxon>Basidiomycota</taxon>
        <taxon>Agaricomycotina</taxon>
        <taxon>Agaricomycetes</taxon>
        <taxon>Agaricomycetidae</taxon>
        <taxon>Atheliales</taxon>
        <taxon>Atheliaceae</taxon>
        <taxon>Athelia</taxon>
    </lineage>
</organism>
<sequence>MSGHCRASPLDLGGCHVAGSCGRLITDVSPNNLACQTIPQHLFSMLPASAVFNTTHAGGNAQITNVSGDFHVVHNVYPMTPDQGLEPGCAEILDYFKLSLSQTNSNWLKCGDESAHCTRPTFYLRVRYVTEATSCYVRPQAAPPASLLDTFPLLSDSLLVAKEYCAVSAG</sequence>
<evidence type="ECO:0000313" key="1">
    <source>
        <dbReference type="EMBL" id="KZP16270.1"/>
    </source>
</evidence>
<dbReference type="EMBL" id="KV417595">
    <property type="protein sequence ID" value="KZP16270.1"/>
    <property type="molecule type" value="Genomic_DNA"/>
</dbReference>
<dbReference type="Proteomes" id="UP000076532">
    <property type="component" value="Unassembled WGS sequence"/>
</dbReference>
<accession>A0A166EZ52</accession>
<keyword evidence="2" id="KW-1185">Reference proteome</keyword>
<reference evidence="1 2" key="1">
    <citation type="journal article" date="2016" name="Mol. Biol. Evol.">
        <title>Comparative Genomics of Early-Diverging Mushroom-Forming Fungi Provides Insights into the Origins of Lignocellulose Decay Capabilities.</title>
        <authorList>
            <person name="Nagy L.G."/>
            <person name="Riley R."/>
            <person name="Tritt A."/>
            <person name="Adam C."/>
            <person name="Daum C."/>
            <person name="Floudas D."/>
            <person name="Sun H."/>
            <person name="Yadav J.S."/>
            <person name="Pangilinan J."/>
            <person name="Larsson K.H."/>
            <person name="Matsuura K."/>
            <person name="Barry K."/>
            <person name="Labutti K."/>
            <person name="Kuo R."/>
            <person name="Ohm R.A."/>
            <person name="Bhattacharya S.S."/>
            <person name="Shirouzu T."/>
            <person name="Yoshinaga Y."/>
            <person name="Martin F.M."/>
            <person name="Grigoriev I.V."/>
            <person name="Hibbett D.S."/>
        </authorList>
    </citation>
    <scope>NUCLEOTIDE SEQUENCE [LARGE SCALE GENOMIC DNA]</scope>
    <source>
        <strain evidence="1 2">CBS 109695</strain>
    </source>
</reference>
<protein>
    <submittedName>
        <fullName evidence="1">Uncharacterized protein</fullName>
    </submittedName>
</protein>
<proteinExistence type="predicted"/>
<name>A0A166EZ52_9AGAM</name>